<keyword evidence="3" id="KW-0812">Transmembrane</keyword>
<dbReference type="CDD" id="cd02121">
    <property type="entry name" value="PA_GCPII_like"/>
    <property type="match status" value="1"/>
</dbReference>
<dbReference type="Pfam" id="PF02225">
    <property type="entry name" value="PA"/>
    <property type="match status" value="1"/>
</dbReference>
<dbReference type="FunFam" id="3.40.630.10:FF:000101">
    <property type="entry name" value="N-acetylated alpha-linked acidic dipeptidase like 1"/>
    <property type="match status" value="1"/>
</dbReference>
<dbReference type="SUPFAM" id="SSF53187">
    <property type="entry name" value="Zn-dependent exopeptidases"/>
    <property type="match status" value="1"/>
</dbReference>
<feature type="compositionally biased region" description="Basic and acidic residues" evidence="2">
    <location>
        <begin position="40"/>
        <end position="60"/>
    </location>
</feature>
<keyword evidence="7" id="KW-0121">Carboxypeptidase</keyword>
<dbReference type="PANTHER" id="PTHR10404:SF71">
    <property type="entry name" value="CARBOXYPEPTIDASE TRE2, PUTATIVE (AFU_ORTHOLOGUE AFUA_3G10650)-RELATED"/>
    <property type="match status" value="1"/>
</dbReference>
<accession>A0A1W5D545</accession>
<evidence type="ECO:0000256" key="1">
    <source>
        <dbReference type="ARBA" id="ARBA00005634"/>
    </source>
</evidence>
<dbReference type="InterPro" id="IPR007484">
    <property type="entry name" value="Peptidase_M28"/>
</dbReference>
<sequence>MLDEKPNKYERQESLPIPSYEEATTSRPTSSRSFLGIAEISHDAERQDLLGTARHDDRIRPRPQQNGYAAPTVESARSSLDFLPSSGGNSPRSSTDGLRTEMLRMEVLDPRVEGHSGRLSQTGNLLTKRISSITHSLSAINLPFRQWLPSIDYVRAHMPNVPEQFIPGWIMVVRFFAFFLVLSLAYVLFLSDVFTISHRGGIGQVYDPESVRMYVQDHIDKSYIRKNLEHLTAFDHIAGTEGSYVLAKWVESLFHAAGLENTGLERFDVYLNYPKEGGRRVAITEPAEKAWEAMIEEEPAYTDPPRLQTMVFHGHSRSGDVRGPLVYANYGSREDFKKLENSGVEMKGKIALVRYYGSQGDRALKVKAAELAGCSGCIIYSDPVDDGFRKGKTWPDGRFMPSTGVQRGAVSLMSWVVGDVLSPGFASLPGEKKRVSKDNNPGLNNIPSIPLAWRDAQKLLQAIKGHGEKVPEDWVGGVPDVDEWWTGDQNSPIVHLKNNQDEVERQPIYNVLGKITGFEQPDKSIIVGNHRDAWCFGAADPGSGTAVFLEVVRIFGELKERGWRPMRTIEFASWDGEEYNLIGSTEHVEARMEDLRRNGFAYLNVDVGVVGDKFEAAACPLFEQALLRVLDRTSDPVQNRTLRSLWDEQKSTLQGLGAGSDYVAFQDMAGVSSIDMSFRGPPYPYHSCYDNFEWMKTYGDPNFDYHKTIAQIWALLILEMADRPVLPLNFEDYSRAVKSYVSDLESYADSMDAPWKSLEANTIFDLRSLNAAADEFVANAKEFHDWDRAWAAEVYGSGGFESNIVAIKRISHNTRMANFETNLLDVDGGLPGREQFKHVIFAPQAWSGYDEAYFPGIRDAIDNGDWELAQKQAEKVAGILSYASKKLNH</sequence>
<keyword evidence="7" id="KW-0645">Protease</keyword>
<feature type="compositionally biased region" description="Polar residues" evidence="2">
    <location>
        <begin position="22"/>
        <end position="33"/>
    </location>
</feature>
<dbReference type="Gene3D" id="3.40.630.10">
    <property type="entry name" value="Zn peptidases"/>
    <property type="match status" value="1"/>
</dbReference>
<organism evidence="7 8">
    <name type="scientific">Lasallia pustulata</name>
    <dbReference type="NCBI Taxonomy" id="136370"/>
    <lineage>
        <taxon>Eukaryota</taxon>
        <taxon>Fungi</taxon>
        <taxon>Dikarya</taxon>
        <taxon>Ascomycota</taxon>
        <taxon>Pezizomycotina</taxon>
        <taxon>Lecanoromycetes</taxon>
        <taxon>OSLEUM clade</taxon>
        <taxon>Umbilicariomycetidae</taxon>
        <taxon>Umbilicariales</taxon>
        <taxon>Umbilicariaceae</taxon>
        <taxon>Lasallia</taxon>
    </lineage>
</organism>
<dbReference type="Pfam" id="PF04253">
    <property type="entry name" value="TFR_dimer"/>
    <property type="match status" value="1"/>
</dbReference>
<proteinExistence type="inferred from homology"/>
<evidence type="ECO:0000259" key="4">
    <source>
        <dbReference type="Pfam" id="PF02225"/>
    </source>
</evidence>
<protein>
    <submittedName>
        <fullName evidence="7">Glutamate carboxypeptidase</fullName>
    </submittedName>
</protein>
<dbReference type="InterPro" id="IPR039373">
    <property type="entry name" value="Peptidase_M28B"/>
</dbReference>
<keyword evidence="3" id="KW-1133">Transmembrane helix</keyword>
<dbReference type="Gene3D" id="3.50.30.30">
    <property type="match status" value="1"/>
</dbReference>
<evidence type="ECO:0000313" key="8">
    <source>
        <dbReference type="Proteomes" id="UP000192927"/>
    </source>
</evidence>
<evidence type="ECO:0000256" key="3">
    <source>
        <dbReference type="SAM" id="Phobius"/>
    </source>
</evidence>
<evidence type="ECO:0000313" key="7">
    <source>
        <dbReference type="EMBL" id="SLM38120.1"/>
    </source>
</evidence>
<dbReference type="InterPro" id="IPR036757">
    <property type="entry name" value="TFR-like_dimer_dom_sf"/>
</dbReference>
<evidence type="ECO:0000256" key="2">
    <source>
        <dbReference type="SAM" id="MobiDB-lite"/>
    </source>
</evidence>
<keyword evidence="3" id="KW-0472">Membrane</keyword>
<reference evidence="8" key="1">
    <citation type="submission" date="2017-03" db="EMBL/GenBank/DDBJ databases">
        <authorList>
            <person name="Sharma R."/>
            <person name="Thines M."/>
        </authorList>
    </citation>
    <scope>NUCLEOTIDE SEQUENCE [LARGE SCALE GENOMIC DNA]</scope>
</reference>
<feature type="compositionally biased region" description="Basic and acidic residues" evidence="2">
    <location>
        <begin position="1"/>
        <end position="13"/>
    </location>
</feature>
<keyword evidence="8" id="KW-1185">Reference proteome</keyword>
<dbReference type="AlphaFoldDB" id="A0A1W5D545"/>
<dbReference type="SUPFAM" id="SSF47672">
    <property type="entry name" value="Transferrin receptor-like dimerisation domain"/>
    <property type="match status" value="1"/>
</dbReference>
<feature type="domain" description="Peptidase M28" evidence="6">
    <location>
        <begin position="510"/>
        <end position="693"/>
    </location>
</feature>
<comment type="similarity">
    <text evidence="1">Belongs to the peptidase M28 family. M28B subfamily.</text>
</comment>
<feature type="domain" description="Transferrin receptor-like dimerisation" evidence="5">
    <location>
        <begin position="765"/>
        <end position="887"/>
    </location>
</feature>
<keyword evidence="7" id="KW-0378">Hydrolase</keyword>
<dbReference type="EMBL" id="FWEW01002262">
    <property type="protein sequence ID" value="SLM38120.1"/>
    <property type="molecule type" value="Genomic_DNA"/>
</dbReference>
<feature type="region of interest" description="Disordered" evidence="2">
    <location>
        <begin position="1"/>
        <end position="74"/>
    </location>
</feature>
<dbReference type="InterPro" id="IPR046450">
    <property type="entry name" value="PA_dom_sf"/>
</dbReference>
<dbReference type="Gene3D" id="1.20.930.40">
    <property type="entry name" value="Transferrin receptor-like, dimerisation domain"/>
    <property type="match status" value="1"/>
</dbReference>
<evidence type="ECO:0000259" key="5">
    <source>
        <dbReference type="Pfam" id="PF04253"/>
    </source>
</evidence>
<dbReference type="CDD" id="cd08022">
    <property type="entry name" value="M28_PSMA_like"/>
    <property type="match status" value="1"/>
</dbReference>
<name>A0A1W5D545_9LECA</name>
<dbReference type="PANTHER" id="PTHR10404">
    <property type="entry name" value="N-ACETYLATED-ALPHA-LINKED ACIDIC DIPEPTIDASE"/>
    <property type="match status" value="1"/>
</dbReference>
<dbReference type="GO" id="GO:0004180">
    <property type="term" value="F:carboxypeptidase activity"/>
    <property type="evidence" value="ECO:0007669"/>
    <property type="project" value="UniProtKB-KW"/>
</dbReference>
<feature type="domain" description="PA" evidence="4">
    <location>
        <begin position="321"/>
        <end position="409"/>
    </location>
</feature>
<dbReference type="Pfam" id="PF04389">
    <property type="entry name" value="Peptidase_M28"/>
    <property type="match status" value="1"/>
</dbReference>
<dbReference type="InterPro" id="IPR003137">
    <property type="entry name" value="PA_domain"/>
</dbReference>
<feature type="transmembrane region" description="Helical" evidence="3">
    <location>
        <begin position="165"/>
        <end position="189"/>
    </location>
</feature>
<dbReference type="SUPFAM" id="SSF52025">
    <property type="entry name" value="PA domain"/>
    <property type="match status" value="1"/>
</dbReference>
<dbReference type="FunFam" id="3.50.30.30:FF:000029">
    <property type="entry name" value="Glutamate carboxypeptidase Tre2, putative"/>
    <property type="match status" value="1"/>
</dbReference>
<dbReference type="Proteomes" id="UP000192927">
    <property type="component" value="Unassembled WGS sequence"/>
</dbReference>
<dbReference type="InterPro" id="IPR007365">
    <property type="entry name" value="TFR-like_dimer_dom"/>
</dbReference>
<evidence type="ECO:0000259" key="6">
    <source>
        <dbReference type="Pfam" id="PF04389"/>
    </source>
</evidence>